<dbReference type="InterPro" id="IPR029045">
    <property type="entry name" value="ClpP/crotonase-like_dom_sf"/>
</dbReference>
<protein>
    <submittedName>
        <fullName evidence="1">Enoyl-CoA hydratase</fullName>
    </submittedName>
</protein>
<dbReference type="Pfam" id="PF00378">
    <property type="entry name" value="ECH_1"/>
    <property type="match status" value="1"/>
</dbReference>
<dbReference type="NCBIfam" id="NF004858">
    <property type="entry name" value="PRK06213.1"/>
    <property type="match status" value="1"/>
</dbReference>
<accession>A0A5K7YLM8</accession>
<dbReference type="Gene3D" id="3.90.226.10">
    <property type="entry name" value="2-enoyl-CoA Hydratase, Chain A, domain 1"/>
    <property type="match status" value="1"/>
</dbReference>
<dbReference type="AlphaFoldDB" id="A0A5K7YLM8"/>
<dbReference type="InterPro" id="IPR001753">
    <property type="entry name" value="Enoyl-CoA_hydra/iso"/>
</dbReference>
<keyword evidence="2" id="KW-1185">Reference proteome</keyword>
<proteinExistence type="predicted"/>
<dbReference type="PANTHER" id="PTHR11941">
    <property type="entry name" value="ENOYL-COA HYDRATASE-RELATED"/>
    <property type="match status" value="1"/>
</dbReference>
<evidence type="ECO:0000313" key="2">
    <source>
        <dbReference type="Proteomes" id="UP000427906"/>
    </source>
</evidence>
<sequence length="222" mass="23410">MALITLDDGKANTLSHESIAALREALSLAESESRAVVLSGRPGFFCAGFDLKLARAGHEAMRGLVAAGADMLMQILSFPQPVLMACTGHAMAMGAVMLLSADVCIGAEGPFKIGLNEVSIGMPLPAFVVELARSRLSPRHFFAATCNARIYDPIGAVQAGYLDRICSPEGVVDQTVAEAGNLGKILVPEALKITKQYARSAIINSLRSTLSRGLSSFELFEG</sequence>
<dbReference type="CDD" id="cd06558">
    <property type="entry name" value="crotonase-like"/>
    <property type="match status" value="1"/>
</dbReference>
<dbReference type="KEGG" id="dalk:DSCA_36480"/>
<dbReference type="Proteomes" id="UP000427906">
    <property type="component" value="Chromosome"/>
</dbReference>
<evidence type="ECO:0000313" key="1">
    <source>
        <dbReference type="EMBL" id="BBO69718.1"/>
    </source>
</evidence>
<dbReference type="GO" id="GO:0006635">
    <property type="term" value="P:fatty acid beta-oxidation"/>
    <property type="evidence" value="ECO:0007669"/>
    <property type="project" value="TreeGrafter"/>
</dbReference>
<name>A0A5K7YLM8_9BACT</name>
<reference evidence="1 2" key="1">
    <citation type="submission" date="2019-11" db="EMBL/GenBank/DDBJ databases">
        <title>Comparative genomics of hydrocarbon-degrading Desulfosarcina strains.</title>
        <authorList>
            <person name="Watanabe M."/>
            <person name="Kojima H."/>
            <person name="Fukui M."/>
        </authorList>
    </citation>
    <scope>NUCLEOTIDE SEQUENCE [LARGE SCALE GENOMIC DNA]</scope>
    <source>
        <strain evidence="1 2">PL12</strain>
    </source>
</reference>
<gene>
    <name evidence="1" type="ORF">DSCA_36480</name>
</gene>
<dbReference type="PANTHER" id="PTHR11941:SF54">
    <property type="entry name" value="ENOYL-COA HYDRATASE, MITOCHONDRIAL"/>
    <property type="match status" value="1"/>
</dbReference>
<organism evidence="1 2">
    <name type="scientific">Desulfosarcina alkanivorans</name>
    <dbReference type="NCBI Taxonomy" id="571177"/>
    <lineage>
        <taxon>Bacteria</taxon>
        <taxon>Pseudomonadati</taxon>
        <taxon>Thermodesulfobacteriota</taxon>
        <taxon>Desulfobacteria</taxon>
        <taxon>Desulfobacterales</taxon>
        <taxon>Desulfosarcinaceae</taxon>
        <taxon>Desulfosarcina</taxon>
    </lineage>
</organism>
<dbReference type="EMBL" id="AP021874">
    <property type="protein sequence ID" value="BBO69718.1"/>
    <property type="molecule type" value="Genomic_DNA"/>
</dbReference>
<dbReference type="SUPFAM" id="SSF52096">
    <property type="entry name" value="ClpP/crotonase"/>
    <property type="match status" value="1"/>
</dbReference>
<dbReference type="GO" id="GO:0003824">
    <property type="term" value="F:catalytic activity"/>
    <property type="evidence" value="ECO:0007669"/>
    <property type="project" value="UniProtKB-ARBA"/>
</dbReference>